<protein>
    <submittedName>
        <fullName evidence="2">Uncharacterized protein</fullName>
    </submittedName>
</protein>
<reference evidence="2 3" key="1">
    <citation type="journal article" date="2017" name="Gigascience">
        <title>Draft genome of the honey bee ectoparasitic mite, Tropilaelaps mercedesae, is shaped by the parasitic life history.</title>
        <authorList>
            <person name="Dong X."/>
            <person name="Armstrong S.D."/>
            <person name="Xia D."/>
            <person name="Makepeace B.L."/>
            <person name="Darby A.C."/>
            <person name="Kadowaki T."/>
        </authorList>
    </citation>
    <scope>NUCLEOTIDE SEQUENCE [LARGE SCALE GENOMIC DNA]</scope>
    <source>
        <strain evidence="2">Wuxi-XJTLU</strain>
    </source>
</reference>
<proteinExistence type="predicted"/>
<comment type="caution">
    <text evidence="2">The sequence shown here is derived from an EMBL/GenBank/DDBJ whole genome shotgun (WGS) entry which is preliminary data.</text>
</comment>
<dbReference type="InParanoid" id="A0A1V9XMJ6"/>
<dbReference type="Proteomes" id="UP000192247">
    <property type="component" value="Unassembled WGS sequence"/>
</dbReference>
<name>A0A1V9XMJ6_9ACAR</name>
<accession>A0A1V9XMJ6</accession>
<dbReference type="EMBL" id="MNPL01007485">
    <property type="protein sequence ID" value="OQR74735.1"/>
    <property type="molecule type" value="Genomic_DNA"/>
</dbReference>
<organism evidence="2 3">
    <name type="scientific">Tropilaelaps mercedesae</name>
    <dbReference type="NCBI Taxonomy" id="418985"/>
    <lineage>
        <taxon>Eukaryota</taxon>
        <taxon>Metazoa</taxon>
        <taxon>Ecdysozoa</taxon>
        <taxon>Arthropoda</taxon>
        <taxon>Chelicerata</taxon>
        <taxon>Arachnida</taxon>
        <taxon>Acari</taxon>
        <taxon>Parasitiformes</taxon>
        <taxon>Mesostigmata</taxon>
        <taxon>Gamasina</taxon>
        <taxon>Dermanyssoidea</taxon>
        <taxon>Laelapidae</taxon>
        <taxon>Tropilaelaps</taxon>
    </lineage>
</organism>
<dbReference type="AlphaFoldDB" id="A0A1V9XMJ6"/>
<feature type="region of interest" description="Disordered" evidence="1">
    <location>
        <begin position="168"/>
        <end position="188"/>
    </location>
</feature>
<keyword evidence="3" id="KW-1185">Reference proteome</keyword>
<sequence>MLQRSQSNKNTCLNMEFQRSMLRKLHTLQSSSIEDSLSSLSCNFLSSVSSSTTSSSRRRHFYQSPGLAYASSPSVPETGVPRERMRSLASVLEERAQLVRKNLTLNSLNGHMCSTPVSFTTSKKLNTAAVGTIKQNTLKDLSRVTGQFNDPIPDNHSAVSKAALTTLHTPPSKRHKPNSLMVSKREKRSGSLYRNQRLPARLRKSGSLGLTASLEDIKLEQLSFKLDKGRLSREAIWIQLTCTLIKNLVSQVPLCQDDMFKCRCLQIALGATKVVDPVAGDNWLSEFSDRITDLIQEVNKCSFHTQLSRSYNRNKKLNVERAETVCSDETWTNLMAWLRSARPHLLERLTQNIQMLA</sequence>
<evidence type="ECO:0000313" key="2">
    <source>
        <dbReference type="EMBL" id="OQR74735.1"/>
    </source>
</evidence>
<evidence type="ECO:0000256" key="1">
    <source>
        <dbReference type="SAM" id="MobiDB-lite"/>
    </source>
</evidence>
<evidence type="ECO:0000313" key="3">
    <source>
        <dbReference type="Proteomes" id="UP000192247"/>
    </source>
</evidence>
<gene>
    <name evidence="2" type="ORF">BIW11_08879</name>
</gene>